<evidence type="ECO:0000313" key="1">
    <source>
        <dbReference type="EMBL" id="KAK8238368.1"/>
    </source>
</evidence>
<gene>
    <name evidence="1" type="ORF">HDK90DRAFT_465168</name>
</gene>
<proteinExistence type="predicted"/>
<reference evidence="1 2" key="1">
    <citation type="submission" date="2024-04" db="EMBL/GenBank/DDBJ databases">
        <title>Phyllosticta paracitricarpa is synonymous to the EU quarantine fungus P. citricarpa based on phylogenomic analyses.</title>
        <authorList>
            <consortium name="Lawrence Berkeley National Laboratory"/>
            <person name="Van Ingen-Buijs V.A."/>
            <person name="Van Westerhoven A.C."/>
            <person name="Haridas S."/>
            <person name="Skiadas P."/>
            <person name="Martin F."/>
            <person name="Groenewald J.Z."/>
            <person name="Crous P.W."/>
            <person name="Seidl M.F."/>
        </authorList>
    </citation>
    <scope>NUCLEOTIDE SEQUENCE [LARGE SCALE GENOMIC DNA]</scope>
    <source>
        <strain evidence="1 2">CBS 123374</strain>
    </source>
</reference>
<name>A0ABR1YTP8_9PEZI</name>
<accession>A0ABR1YTP8</accession>
<protein>
    <submittedName>
        <fullName evidence="1">Uncharacterized protein</fullName>
    </submittedName>
</protein>
<comment type="caution">
    <text evidence="1">The sequence shown here is derived from an EMBL/GenBank/DDBJ whole genome shotgun (WGS) entry which is preliminary data.</text>
</comment>
<dbReference type="Proteomes" id="UP001492380">
    <property type="component" value="Unassembled WGS sequence"/>
</dbReference>
<evidence type="ECO:0000313" key="2">
    <source>
        <dbReference type="Proteomes" id="UP001492380"/>
    </source>
</evidence>
<keyword evidence="2" id="KW-1185">Reference proteome</keyword>
<dbReference type="EMBL" id="JBBWRZ010000004">
    <property type="protein sequence ID" value="KAK8238368.1"/>
    <property type="molecule type" value="Genomic_DNA"/>
</dbReference>
<sequence>MAFFKVAPAHQHRTPVSLPDLRNSLSLSLSLSAALHHRRRPAHTPVSRSLYLTHRRLVFDKISLTFVELIRTQRVPPSTTSLALAPSLPSACNHNGQRNIPNFCATCCRYSLLDSEKDDWTMDFRQTSRYSRLEDRKPESIAIITVVCNFFETFQLDYLHTFLPGSEESTRETQAFPIAQAFPMAWTGSPLETTQILSPSPRIVLRAWERNSAAAKKKKDAWTAEDKAWDAWVRKTHRFQIEQPAARLKDAGATKEAVKKWKKDTRDPRKAWLNMAPNQRPRIPALPAFPVPITPIQPNYNFPGPTRPVFRRQKTTIEDQEGLAPTLPYAQMPKSRAAKALECSPYIRMLTWSK</sequence>
<organism evidence="1 2">
    <name type="scientific">Phyllosticta capitalensis</name>
    <dbReference type="NCBI Taxonomy" id="121624"/>
    <lineage>
        <taxon>Eukaryota</taxon>
        <taxon>Fungi</taxon>
        <taxon>Dikarya</taxon>
        <taxon>Ascomycota</taxon>
        <taxon>Pezizomycotina</taxon>
        <taxon>Dothideomycetes</taxon>
        <taxon>Dothideomycetes incertae sedis</taxon>
        <taxon>Botryosphaeriales</taxon>
        <taxon>Phyllostictaceae</taxon>
        <taxon>Phyllosticta</taxon>
    </lineage>
</organism>